<reference evidence="3 4" key="1">
    <citation type="journal article" date="2006" name="Science">
        <title>Phytophthora genome sequences uncover evolutionary origins and mechanisms of pathogenesis.</title>
        <authorList>
            <person name="Tyler B.M."/>
            <person name="Tripathy S."/>
            <person name="Zhang X."/>
            <person name="Dehal P."/>
            <person name="Jiang R.H."/>
            <person name="Aerts A."/>
            <person name="Arredondo F.D."/>
            <person name="Baxter L."/>
            <person name="Bensasson D."/>
            <person name="Beynon J.L."/>
            <person name="Chapman J."/>
            <person name="Damasceno C.M."/>
            <person name="Dorrance A.E."/>
            <person name="Dou D."/>
            <person name="Dickerman A.W."/>
            <person name="Dubchak I.L."/>
            <person name="Garbelotto M."/>
            <person name="Gijzen M."/>
            <person name="Gordon S.G."/>
            <person name="Govers F."/>
            <person name="Grunwald N.J."/>
            <person name="Huang W."/>
            <person name="Ivors K.L."/>
            <person name="Jones R.W."/>
            <person name="Kamoun S."/>
            <person name="Krampis K."/>
            <person name="Lamour K.H."/>
            <person name="Lee M.K."/>
            <person name="McDonald W.H."/>
            <person name="Medina M."/>
            <person name="Meijer H.J."/>
            <person name="Nordberg E.K."/>
            <person name="Maclean D.J."/>
            <person name="Ospina-Giraldo M.D."/>
            <person name="Morris P.F."/>
            <person name="Phuntumart V."/>
            <person name="Putnam N.H."/>
            <person name="Rash S."/>
            <person name="Rose J.K."/>
            <person name="Sakihama Y."/>
            <person name="Salamov A.A."/>
            <person name="Savidor A."/>
            <person name="Scheuring C.F."/>
            <person name="Smith B.M."/>
            <person name="Sobral B.W."/>
            <person name="Terry A."/>
            <person name="Torto-Alalibo T.A."/>
            <person name="Win J."/>
            <person name="Xu Z."/>
            <person name="Zhang H."/>
            <person name="Grigoriev I.V."/>
            <person name="Rokhsar D.S."/>
            <person name="Boore J.L."/>
        </authorList>
    </citation>
    <scope>NUCLEOTIDE SEQUENCE [LARGE SCALE GENOMIC DNA]</scope>
    <source>
        <strain evidence="3 4">P6497</strain>
    </source>
</reference>
<dbReference type="EMBL" id="JH159155">
    <property type="protein sequence ID" value="EGZ16337.1"/>
    <property type="molecule type" value="Genomic_DNA"/>
</dbReference>
<evidence type="ECO:0000313" key="3">
    <source>
        <dbReference type="EMBL" id="EGZ16337.1"/>
    </source>
</evidence>
<organism evidence="3 4">
    <name type="scientific">Phytophthora sojae (strain P6497)</name>
    <name type="common">Soybean stem and root rot agent</name>
    <name type="synonym">Phytophthora megasperma f. sp. glycines</name>
    <dbReference type="NCBI Taxonomy" id="1094619"/>
    <lineage>
        <taxon>Eukaryota</taxon>
        <taxon>Sar</taxon>
        <taxon>Stramenopiles</taxon>
        <taxon>Oomycota</taxon>
        <taxon>Peronosporomycetes</taxon>
        <taxon>Peronosporales</taxon>
        <taxon>Peronosporaceae</taxon>
        <taxon>Phytophthora</taxon>
    </lineage>
</organism>
<dbReference type="OMA" id="PARENLW"/>
<gene>
    <name evidence="3" type="ORF">PHYSODRAFT_505664</name>
</gene>
<dbReference type="SMR" id="G4ZPT2"/>
<dbReference type="KEGG" id="psoj:PHYSODRAFT_505664"/>
<name>G4ZPT2_PHYSP</name>
<proteinExistence type="predicted"/>
<dbReference type="Proteomes" id="UP000002640">
    <property type="component" value="Unassembled WGS sequence"/>
</dbReference>
<sequence>MNSCVLRPHNSQRLSDDVIGVVSRARQAERYSVADLNANTNANANANPMQSSYTPQTILPSTSGLISPMDRKRVRDEPTMPAETQLKRRHYKQHEDVIKDVISEQDRLRELRRLRQIRYRKKKAEYANTLDAENKQLQEEIDTLEQRRRSFAAAVPAKENVWSVAAEYFRLFRYGFQTAAASSTSTQPSMQQDFLRNCMTADVVFNAGRGPEAMAKSWKCLSLWFQAVEFELEGLQKGVDGSLEAATITSVTITDRTLRNVFPHLPSDSALRAKLLDQRLVMRGSMRFEWDPAFGRVCCLVAQSNMLAPMLRLLGGWDDVSKVFERALISPDFQWRANA</sequence>
<dbReference type="RefSeq" id="XP_009530086.1">
    <property type="nucleotide sequence ID" value="XM_009531791.1"/>
</dbReference>
<evidence type="ECO:0000256" key="2">
    <source>
        <dbReference type="SAM" id="MobiDB-lite"/>
    </source>
</evidence>
<protein>
    <recommendedName>
        <fullName evidence="5">BZIP domain-containing protein</fullName>
    </recommendedName>
</protein>
<evidence type="ECO:0000256" key="1">
    <source>
        <dbReference type="SAM" id="Coils"/>
    </source>
</evidence>
<keyword evidence="4" id="KW-1185">Reference proteome</keyword>
<feature type="compositionally biased region" description="Polar residues" evidence="2">
    <location>
        <begin position="48"/>
        <end position="65"/>
    </location>
</feature>
<dbReference type="GeneID" id="20658517"/>
<accession>G4ZPT2</accession>
<dbReference type="AlphaFoldDB" id="G4ZPT2"/>
<keyword evidence="1" id="KW-0175">Coiled coil</keyword>
<evidence type="ECO:0008006" key="5">
    <source>
        <dbReference type="Google" id="ProtNLM"/>
    </source>
</evidence>
<feature type="coiled-coil region" evidence="1">
    <location>
        <begin position="120"/>
        <end position="154"/>
    </location>
</feature>
<feature type="compositionally biased region" description="Basic and acidic residues" evidence="2">
    <location>
        <begin position="69"/>
        <end position="78"/>
    </location>
</feature>
<feature type="region of interest" description="Disordered" evidence="2">
    <location>
        <begin position="42"/>
        <end position="84"/>
    </location>
</feature>
<evidence type="ECO:0000313" key="4">
    <source>
        <dbReference type="Proteomes" id="UP000002640"/>
    </source>
</evidence>
<dbReference type="InParanoid" id="G4ZPT2"/>